<evidence type="ECO:0000313" key="2">
    <source>
        <dbReference type="Proteomes" id="UP000003481"/>
    </source>
</evidence>
<dbReference type="AlphaFoldDB" id="B9X851"/>
<accession>B9X851</accession>
<name>B9X851_9SPIR</name>
<proteinExistence type="predicted"/>
<dbReference type="EMBL" id="ABKB02000005">
    <property type="protein sequence ID" value="EEF84547.1"/>
    <property type="molecule type" value="Genomic_DNA"/>
</dbReference>
<organism evidence="1 2">
    <name type="scientific">Borreliella spielmanii A14S</name>
    <dbReference type="NCBI Taxonomy" id="498742"/>
    <lineage>
        <taxon>Bacteria</taxon>
        <taxon>Pseudomonadati</taxon>
        <taxon>Spirochaetota</taxon>
        <taxon>Spirochaetia</taxon>
        <taxon>Spirochaetales</taxon>
        <taxon>Borreliaceae</taxon>
        <taxon>Borreliella</taxon>
    </lineage>
</organism>
<reference evidence="1 2" key="1">
    <citation type="submission" date="2009-02" db="EMBL/GenBank/DDBJ databases">
        <authorList>
            <person name="Fraser-Liggett C.M."/>
            <person name="Mongodin E.F."/>
            <person name="Casjens B."/>
            <person name="Dunn J."/>
            <person name="Luft B."/>
            <person name="Qiu W."/>
            <person name="Schutzer S."/>
            <person name="Sebastian Y."/>
        </authorList>
    </citation>
    <scope>NUCLEOTIDE SEQUENCE [LARGE SCALE GENOMIC DNA]</scope>
    <source>
        <strain evidence="1 2">A14S</strain>
    </source>
</reference>
<gene>
    <name evidence="1" type="ORF">BSPA14S_0958</name>
</gene>
<dbReference type="Proteomes" id="UP000003481">
    <property type="component" value="Unassembled WGS sequence"/>
</dbReference>
<dbReference type="HOGENOM" id="CLU_3132994_0_0_12"/>
<protein>
    <submittedName>
        <fullName evidence="1">Uncharacterized protein</fullName>
    </submittedName>
</protein>
<comment type="caution">
    <text evidence="1">The sequence shown here is derived from an EMBL/GenBank/DDBJ whole genome shotgun (WGS) entry which is preliminary data.</text>
</comment>
<evidence type="ECO:0000313" key="1">
    <source>
        <dbReference type="EMBL" id="EEF84547.1"/>
    </source>
</evidence>
<sequence length="49" mass="5861">MHIFEYFFEKKYVLLGAMLKHKSQLAPTIELAVKNKININNFFFILLPF</sequence>